<accession>A0A2U3NQ55</accession>
<gene>
    <name evidence="1" type="ORF">MRAB57_1445</name>
</gene>
<dbReference type="AlphaFoldDB" id="A0A2U3NQ55"/>
<sequence length="136" mass="14568">MAVTAIQIGLDPDVIDYASADFAQFPGLSAETLRAANDDNIAALRAAGYQVDNCLVEFGAAGTVKAREWLSAKQYDAVLVGAGVRLVASNTLLFESIINTAHTTQPGCRFVFNRAAVATPDDIRRWYPHPETAVAQ</sequence>
<evidence type="ECO:0000313" key="1">
    <source>
        <dbReference type="EMBL" id="SPM33641.1"/>
    </source>
</evidence>
<evidence type="ECO:0000313" key="2">
    <source>
        <dbReference type="Proteomes" id="UP000240988"/>
    </source>
</evidence>
<name>A0A2U3NQ55_9MYCO</name>
<dbReference type="EMBL" id="FUFA01000002">
    <property type="protein sequence ID" value="SPM33641.1"/>
    <property type="molecule type" value="Genomic_DNA"/>
</dbReference>
<dbReference type="RefSeq" id="WP_077086974.1">
    <property type="nucleotide sequence ID" value="NZ_LT721901.1"/>
</dbReference>
<protein>
    <submittedName>
        <fullName evidence="1">Uncharacterized protein</fullName>
    </submittedName>
</protein>
<reference evidence="1 2" key="1">
    <citation type="submission" date="2017-01" db="EMBL/GenBank/DDBJ databases">
        <authorList>
            <consortium name="Urmite Genomes"/>
        </authorList>
    </citation>
    <scope>NUCLEOTIDE SEQUENCE [LARGE SCALE GENOMIC DNA]</scope>
    <source>
        <strain evidence="1 2">AB57</strain>
    </source>
</reference>
<keyword evidence="2" id="KW-1185">Reference proteome</keyword>
<dbReference type="Proteomes" id="UP000240988">
    <property type="component" value="Unassembled WGS sequence"/>
</dbReference>
<organism evidence="1 2">
    <name type="scientific">Mycobacterium rhizamassiliense</name>
    <dbReference type="NCBI Taxonomy" id="1841860"/>
    <lineage>
        <taxon>Bacteria</taxon>
        <taxon>Bacillati</taxon>
        <taxon>Actinomycetota</taxon>
        <taxon>Actinomycetes</taxon>
        <taxon>Mycobacteriales</taxon>
        <taxon>Mycobacteriaceae</taxon>
        <taxon>Mycobacterium</taxon>
    </lineage>
</organism>
<dbReference type="OrthoDB" id="1495085at2"/>
<proteinExistence type="predicted"/>
<dbReference type="STRING" id="1841860.GCA_900157375_01446"/>